<dbReference type="PANTHER" id="PTHR35271:SF1">
    <property type="entry name" value="ABC TRANSPORTER, SUBSTRATE-BINDING LIPOPROTEIN"/>
    <property type="match status" value="1"/>
</dbReference>
<gene>
    <name evidence="1" type="ORF">DSM19430T_16710</name>
</gene>
<keyword evidence="2" id="KW-1185">Reference proteome</keyword>
<accession>A0A7J0BTE4</accession>
<name>A0A7J0BTE4_9BACT</name>
<evidence type="ECO:0000313" key="1">
    <source>
        <dbReference type="EMBL" id="GFM36987.1"/>
    </source>
</evidence>
<organism evidence="1 2">
    <name type="scientific">Desulfovibrio psychrotolerans</name>
    <dbReference type="NCBI Taxonomy" id="415242"/>
    <lineage>
        <taxon>Bacteria</taxon>
        <taxon>Pseudomonadati</taxon>
        <taxon>Thermodesulfobacteriota</taxon>
        <taxon>Desulfovibrionia</taxon>
        <taxon>Desulfovibrionales</taxon>
        <taxon>Desulfovibrionaceae</taxon>
        <taxon>Desulfovibrio</taxon>
    </lineage>
</organism>
<dbReference type="InterPro" id="IPR007487">
    <property type="entry name" value="ABC_transpt-TYRBP-like"/>
</dbReference>
<sequence length="317" mass="34504">MLIFFPATQAWAEKVLVVQSYSSCFGWDAGYLRGLFSVLGPEKELRTFEMDTKRIPPELFAEKAAEALRMVEEYAPDLVVLGDDNANRLLAPTLVPRGIPLVYLGLNANPREYGLYGHAHVAGIMERPLLLQSLHVAKSILPTSVRRVLFLFDGSVTSSLIAEDVFRRGHSMELAGIRADMVLASTEEDWMHAVRGAAENGYDVVFIGLYQRLKDAGGNSADGDAVLAKTMRELRVPAMGLWDFSIGAGKAAAGLVHVGEHQGRAAGELALRFLAGERSVQIPVTAESGVFMFSRSEALRQGFVIPEAMVADAIVVE</sequence>
<dbReference type="Gene3D" id="3.40.50.2300">
    <property type="match status" value="2"/>
</dbReference>
<comment type="caution">
    <text evidence="1">The sequence shown here is derived from an EMBL/GenBank/DDBJ whole genome shotgun (WGS) entry which is preliminary data.</text>
</comment>
<dbReference type="EMBL" id="BLVP01000008">
    <property type="protein sequence ID" value="GFM36987.1"/>
    <property type="molecule type" value="Genomic_DNA"/>
</dbReference>
<reference evidence="1 2" key="1">
    <citation type="submission" date="2020-05" db="EMBL/GenBank/DDBJ databases">
        <title>Draft genome sequence of Desulfovibrio psychrotolerans JS1T.</title>
        <authorList>
            <person name="Ueno A."/>
            <person name="Tamazawa S."/>
            <person name="Tamamura S."/>
            <person name="Murakami T."/>
            <person name="Kiyama T."/>
            <person name="Inomata H."/>
            <person name="Amano Y."/>
            <person name="Miyakawa K."/>
            <person name="Tamaki H."/>
            <person name="Naganuma T."/>
            <person name="Kaneko K."/>
        </authorList>
    </citation>
    <scope>NUCLEOTIDE SEQUENCE [LARGE SCALE GENOMIC DNA]</scope>
    <source>
        <strain evidence="1 2">JS1</strain>
    </source>
</reference>
<evidence type="ECO:0008006" key="3">
    <source>
        <dbReference type="Google" id="ProtNLM"/>
    </source>
</evidence>
<dbReference type="RefSeq" id="WP_174409648.1">
    <property type="nucleotide sequence ID" value="NZ_BLVP01000008.1"/>
</dbReference>
<proteinExistence type="predicted"/>
<dbReference type="AlphaFoldDB" id="A0A7J0BTE4"/>
<dbReference type="PANTHER" id="PTHR35271">
    <property type="entry name" value="ABC TRANSPORTER, SUBSTRATE-BINDING LIPOPROTEIN-RELATED"/>
    <property type="match status" value="1"/>
</dbReference>
<evidence type="ECO:0000313" key="2">
    <source>
        <dbReference type="Proteomes" id="UP000503820"/>
    </source>
</evidence>
<protein>
    <recommendedName>
        <fullName evidence="3">Sugar ABC transporter substrate-binding protein</fullName>
    </recommendedName>
</protein>
<dbReference type="Proteomes" id="UP000503820">
    <property type="component" value="Unassembled WGS sequence"/>
</dbReference>